<name>A0A075MLS1_9ARCH</name>
<reference evidence="1 2" key="1">
    <citation type="journal article" date="2014" name="PLoS ONE">
        <title>Genome Sequence of Candidatus Nitrososphaera evergladensis from Group I.1b Enriched from Everglades Soil Reveals Novel Genomic Features of the Ammonia-Oxidizing Archaea.</title>
        <authorList>
            <person name="Zhalnina K.V."/>
            <person name="Dias R."/>
            <person name="Leonard M.T."/>
            <person name="Dorr de Quadros P."/>
            <person name="Camargo F.A."/>
            <person name="Drew J.C."/>
            <person name="Farmerie W.G."/>
            <person name="Daroub S.H."/>
            <person name="Triplett E.W."/>
        </authorList>
    </citation>
    <scope>NUCLEOTIDE SEQUENCE [LARGE SCALE GENOMIC DNA]</scope>
    <source>
        <strain evidence="1 2">SR1</strain>
    </source>
</reference>
<organism evidence="1 2">
    <name type="scientific">Candidatus Nitrososphaera evergladensis SR1</name>
    <dbReference type="NCBI Taxonomy" id="1459636"/>
    <lineage>
        <taxon>Archaea</taxon>
        <taxon>Nitrososphaerota</taxon>
        <taxon>Nitrososphaeria</taxon>
        <taxon>Nitrososphaerales</taxon>
        <taxon>Nitrososphaeraceae</taxon>
        <taxon>Nitrososphaera</taxon>
    </lineage>
</organism>
<dbReference type="KEGG" id="nev:NTE_00364"/>
<evidence type="ECO:0000313" key="1">
    <source>
        <dbReference type="EMBL" id="AIF82446.1"/>
    </source>
</evidence>
<dbReference type="GeneID" id="41596256"/>
<proteinExistence type="predicted"/>
<dbReference type="HOGENOM" id="CLU_2765843_0_0_2"/>
<accession>A0A075MLS1</accession>
<evidence type="ECO:0000313" key="2">
    <source>
        <dbReference type="Proteomes" id="UP000028194"/>
    </source>
</evidence>
<protein>
    <submittedName>
        <fullName evidence="1">Uncharacterized protein</fullName>
    </submittedName>
</protein>
<dbReference type="EMBL" id="CP007174">
    <property type="protein sequence ID" value="AIF82446.1"/>
    <property type="molecule type" value="Genomic_DNA"/>
</dbReference>
<dbReference type="OrthoDB" id="381866at2157"/>
<dbReference type="Proteomes" id="UP000028194">
    <property type="component" value="Chromosome"/>
</dbReference>
<gene>
    <name evidence="1" type="ORF">NTE_00364</name>
</gene>
<keyword evidence="2" id="KW-1185">Reference proteome</keyword>
<dbReference type="RefSeq" id="WP_148699421.1">
    <property type="nucleotide sequence ID" value="NZ_CP007174.1"/>
</dbReference>
<sequence length="69" mass="7960">MDKFTEKLVQNALSTYIPKLKEMSASRADELASMKAKVRANPDEVEAWFDKEIDRTRNQLNDALKKIMS</sequence>
<dbReference type="AlphaFoldDB" id="A0A075MLS1"/>